<feature type="transmembrane region" description="Helical" evidence="7">
    <location>
        <begin position="373"/>
        <end position="395"/>
    </location>
</feature>
<dbReference type="Proteomes" id="UP000186609">
    <property type="component" value="Chromosome"/>
</dbReference>
<dbReference type="AlphaFoldDB" id="A0A1P8JXY8"/>
<dbReference type="EMBL" id="CP019236">
    <property type="protein sequence ID" value="APW38622.1"/>
    <property type="molecule type" value="Genomic_DNA"/>
</dbReference>
<accession>A0A1P8JXY8</accession>
<evidence type="ECO:0000313" key="8">
    <source>
        <dbReference type="EMBL" id="APW38622.1"/>
    </source>
</evidence>
<feature type="transmembrane region" description="Helical" evidence="7">
    <location>
        <begin position="206"/>
        <end position="225"/>
    </location>
</feature>
<feature type="transmembrane region" description="Helical" evidence="7">
    <location>
        <begin position="257"/>
        <end position="275"/>
    </location>
</feature>
<comment type="subcellular location">
    <subcellularLocation>
        <location evidence="1">Cell membrane</location>
        <topology evidence="1">Multi-pass membrane protein</topology>
    </subcellularLocation>
</comment>
<feature type="transmembrane region" description="Helical" evidence="7">
    <location>
        <begin position="29"/>
        <end position="46"/>
    </location>
</feature>
<keyword evidence="9" id="KW-1185">Reference proteome</keyword>
<protein>
    <submittedName>
        <fullName evidence="8">Branched-chain amino acid ABC transporter permease</fullName>
    </submittedName>
</protein>
<feature type="transmembrane region" description="Helical" evidence="7">
    <location>
        <begin position="281"/>
        <end position="304"/>
    </location>
</feature>
<evidence type="ECO:0000256" key="2">
    <source>
        <dbReference type="ARBA" id="ARBA00022475"/>
    </source>
</evidence>
<name>A0A1P8JXY8_9BURK</name>
<dbReference type="STRING" id="1842727.RD110_16630"/>
<dbReference type="RefSeq" id="WP_076200501.1">
    <property type="nucleotide sequence ID" value="NZ_CP019236.1"/>
</dbReference>
<keyword evidence="2" id="KW-1003">Cell membrane</keyword>
<evidence type="ECO:0000256" key="4">
    <source>
        <dbReference type="ARBA" id="ARBA00022989"/>
    </source>
</evidence>
<dbReference type="PANTHER" id="PTHR30482">
    <property type="entry name" value="HIGH-AFFINITY BRANCHED-CHAIN AMINO ACID TRANSPORT SYSTEM PERMEASE"/>
    <property type="match status" value="1"/>
</dbReference>
<evidence type="ECO:0000256" key="7">
    <source>
        <dbReference type="SAM" id="Phobius"/>
    </source>
</evidence>
<proteinExistence type="predicted"/>
<dbReference type="CDD" id="cd06581">
    <property type="entry name" value="TM_PBP1_LivM_like"/>
    <property type="match status" value="1"/>
</dbReference>
<dbReference type="OrthoDB" id="9034298at2"/>
<feature type="transmembrane region" description="Helical" evidence="7">
    <location>
        <begin position="58"/>
        <end position="79"/>
    </location>
</feature>
<dbReference type="KEGG" id="rhy:RD110_16630"/>
<sequence length="429" mass="45037">MKPHLLLLAVGIALLVALPFLLSQGLVNAAIQMLIAALFGCAYNLLCGQGGMLSFGHAAYFGVGAFATVHAMNALGGAGLLPTPLMPIAGAAGGLCFGAMAGYFATKRSGTYFAMITLAIAELVHSLAPHLKNLFGGEAGVSSTRMPAWGLSFGSTNEVYYLTLAWVLVSLALLFLFTRTPLGRLTLGLRENGHRLRFLGYDTHRLSVIVFAISAMFSGVAGGLQVMNNEAANYAVFDPGLSAAVVLNTYIGGVQAFLGPALGAALMTFFGYAVSDLTQSWLLYQGSLFVLVMMFMPTGLAGLLGAVGQLHRRFGLAALLPLLLLSLGAALLLSAGGAFAIEMLQRVFSQDYRAMAATNPAMPWPPIPLFGRAWSPVAAATWLLPMALLAGGGWLGRLAKRRMGALESRADAAPQPALGTMDNRQRRPA</sequence>
<organism evidence="8 9">
    <name type="scientific">Rhodoferax koreensis</name>
    <dbReference type="NCBI Taxonomy" id="1842727"/>
    <lineage>
        <taxon>Bacteria</taxon>
        <taxon>Pseudomonadati</taxon>
        <taxon>Pseudomonadota</taxon>
        <taxon>Betaproteobacteria</taxon>
        <taxon>Burkholderiales</taxon>
        <taxon>Comamonadaceae</taxon>
        <taxon>Rhodoferax</taxon>
    </lineage>
</organism>
<evidence type="ECO:0000256" key="5">
    <source>
        <dbReference type="ARBA" id="ARBA00023136"/>
    </source>
</evidence>
<keyword evidence="4 7" id="KW-1133">Transmembrane helix</keyword>
<feature type="transmembrane region" description="Helical" evidence="7">
    <location>
        <begin position="85"/>
        <end position="105"/>
    </location>
</feature>
<evidence type="ECO:0000256" key="6">
    <source>
        <dbReference type="SAM" id="MobiDB-lite"/>
    </source>
</evidence>
<gene>
    <name evidence="8" type="ORF">RD110_16630</name>
</gene>
<reference evidence="8 9" key="1">
    <citation type="submission" date="2017-01" db="EMBL/GenBank/DDBJ databases">
        <authorList>
            <person name="Mah S.A."/>
            <person name="Swanson W.J."/>
            <person name="Moy G.W."/>
            <person name="Vacquier V.D."/>
        </authorList>
    </citation>
    <scope>NUCLEOTIDE SEQUENCE [LARGE SCALE GENOMIC DNA]</scope>
    <source>
        <strain evidence="8 9">DCY110</strain>
    </source>
</reference>
<feature type="region of interest" description="Disordered" evidence="6">
    <location>
        <begin position="407"/>
        <end position="429"/>
    </location>
</feature>
<dbReference type="InterPro" id="IPR043428">
    <property type="entry name" value="LivM-like"/>
</dbReference>
<keyword evidence="3 7" id="KW-0812">Transmembrane</keyword>
<feature type="transmembrane region" description="Helical" evidence="7">
    <location>
        <begin position="316"/>
        <end position="341"/>
    </location>
</feature>
<dbReference type="GO" id="GO:0005886">
    <property type="term" value="C:plasma membrane"/>
    <property type="evidence" value="ECO:0007669"/>
    <property type="project" value="UniProtKB-SubCell"/>
</dbReference>
<evidence type="ECO:0000256" key="3">
    <source>
        <dbReference type="ARBA" id="ARBA00022692"/>
    </source>
</evidence>
<feature type="transmembrane region" description="Helical" evidence="7">
    <location>
        <begin position="159"/>
        <end position="177"/>
    </location>
</feature>
<dbReference type="InterPro" id="IPR001851">
    <property type="entry name" value="ABC_transp_permease"/>
</dbReference>
<dbReference type="PANTHER" id="PTHR30482:SF17">
    <property type="entry name" value="ABC TRANSPORTER ATP-BINDING PROTEIN"/>
    <property type="match status" value="1"/>
</dbReference>
<dbReference type="Pfam" id="PF02653">
    <property type="entry name" value="BPD_transp_2"/>
    <property type="match status" value="1"/>
</dbReference>
<evidence type="ECO:0000256" key="1">
    <source>
        <dbReference type="ARBA" id="ARBA00004651"/>
    </source>
</evidence>
<evidence type="ECO:0000313" key="9">
    <source>
        <dbReference type="Proteomes" id="UP000186609"/>
    </source>
</evidence>
<keyword evidence="5 7" id="KW-0472">Membrane</keyword>
<dbReference type="GO" id="GO:0015658">
    <property type="term" value="F:branched-chain amino acid transmembrane transporter activity"/>
    <property type="evidence" value="ECO:0007669"/>
    <property type="project" value="InterPro"/>
</dbReference>